<gene>
    <name evidence="2" type="ORF">HO173_000812</name>
</gene>
<evidence type="ECO:0000313" key="3">
    <source>
        <dbReference type="Proteomes" id="UP000578531"/>
    </source>
</evidence>
<dbReference type="AlphaFoldDB" id="A0A8H6G5V6"/>
<accession>A0A8H6G5V6</accession>
<evidence type="ECO:0000256" key="1">
    <source>
        <dbReference type="SAM" id="MobiDB-lite"/>
    </source>
</evidence>
<dbReference type="OrthoDB" id="5275361at2759"/>
<dbReference type="GeneID" id="59282490"/>
<dbReference type="InterPro" id="IPR012340">
    <property type="entry name" value="NA-bd_OB-fold"/>
</dbReference>
<feature type="compositionally biased region" description="Basic residues" evidence="1">
    <location>
        <begin position="94"/>
        <end position="111"/>
    </location>
</feature>
<dbReference type="Gene3D" id="2.40.50.140">
    <property type="entry name" value="Nucleic acid-binding proteins"/>
    <property type="match status" value="1"/>
</dbReference>
<keyword evidence="3" id="KW-1185">Reference proteome</keyword>
<comment type="caution">
    <text evidence="2">The sequence shown here is derived from an EMBL/GenBank/DDBJ whole genome shotgun (WGS) entry which is preliminary data.</text>
</comment>
<dbReference type="EMBL" id="JACCJC010000002">
    <property type="protein sequence ID" value="KAF6241018.1"/>
    <property type="molecule type" value="Genomic_DNA"/>
</dbReference>
<sequence length="159" mass="17533">MNNGPLPTRIVFLSDLPTQAHGTKVRFLGCVTRYTFSTGVLEVQHAYHLPPNQPTVALVDVNVILEGLEREDTQVGAWVNVLGYVEEVLEEGKRKRGQGKGKTGLAKRKGDRIREGPRAGRARVRAVMLWSAGGVKIGEYERTLEERLKLDKGSREGGA</sequence>
<organism evidence="2 3">
    <name type="scientific">Letharia columbiana</name>
    <dbReference type="NCBI Taxonomy" id="112416"/>
    <lineage>
        <taxon>Eukaryota</taxon>
        <taxon>Fungi</taxon>
        <taxon>Dikarya</taxon>
        <taxon>Ascomycota</taxon>
        <taxon>Pezizomycotina</taxon>
        <taxon>Lecanoromycetes</taxon>
        <taxon>OSLEUM clade</taxon>
        <taxon>Lecanoromycetidae</taxon>
        <taxon>Lecanorales</taxon>
        <taxon>Lecanorineae</taxon>
        <taxon>Parmeliaceae</taxon>
        <taxon>Letharia</taxon>
    </lineage>
</organism>
<dbReference type="Proteomes" id="UP000578531">
    <property type="component" value="Unassembled WGS sequence"/>
</dbReference>
<feature type="region of interest" description="Disordered" evidence="1">
    <location>
        <begin position="93"/>
        <end position="117"/>
    </location>
</feature>
<dbReference type="GO" id="GO:1990879">
    <property type="term" value="C:CST complex"/>
    <property type="evidence" value="ECO:0007669"/>
    <property type="project" value="InterPro"/>
</dbReference>
<dbReference type="Pfam" id="PF12658">
    <property type="entry name" value="Ten1"/>
    <property type="match status" value="1"/>
</dbReference>
<name>A0A8H6G5V6_9LECA</name>
<evidence type="ECO:0000313" key="2">
    <source>
        <dbReference type="EMBL" id="KAF6241018.1"/>
    </source>
</evidence>
<dbReference type="GO" id="GO:0043047">
    <property type="term" value="F:single-stranded telomeric DNA binding"/>
    <property type="evidence" value="ECO:0007669"/>
    <property type="project" value="InterPro"/>
</dbReference>
<proteinExistence type="predicted"/>
<reference evidence="2 3" key="1">
    <citation type="journal article" date="2020" name="Genomics">
        <title>Complete, high-quality genomes from long-read metagenomic sequencing of two wolf lichen thalli reveals enigmatic genome architecture.</title>
        <authorList>
            <person name="McKenzie S.K."/>
            <person name="Walston R.F."/>
            <person name="Allen J.L."/>
        </authorList>
    </citation>
    <scope>NUCLEOTIDE SEQUENCE [LARGE SCALE GENOMIC DNA]</scope>
    <source>
        <strain evidence="2">WasteWater2</strain>
    </source>
</reference>
<dbReference type="RefSeq" id="XP_037170266.1">
    <property type="nucleotide sequence ID" value="XM_037302759.1"/>
</dbReference>
<dbReference type="InterPro" id="IPR024222">
    <property type="entry name" value="Ten1_fungal"/>
</dbReference>
<dbReference type="GO" id="GO:0016233">
    <property type="term" value="P:telomere capping"/>
    <property type="evidence" value="ECO:0007669"/>
    <property type="project" value="InterPro"/>
</dbReference>
<protein>
    <submittedName>
        <fullName evidence="2">Uncharacterized protein</fullName>
    </submittedName>
</protein>